<dbReference type="STRING" id="1294273.roselon_02158"/>
<dbReference type="eggNOG" id="COG0155">
    <property type="taxonomic scope" value="Bacteria"/>
</dbReference>
<name>W8RTK2_9RHOB</name>
<accession>W8RTK2</accession>
<dbReference type="GO" id="GO:0051539">
    <property type="term" value="F:4 iron, 4 sulfur cluster binding"/>
    <property type="evidence" value="ECO:0007669"/>
    <property type="project" value="UniProtKB-KW"/>
</dbReference>
<gene>
    <name evidence="5" type="ORF">roselon_02158</name>
</gene>
<feature type="domain" description="Nitrite/Sulfite reductase ferredoxin-like" evidence="4">
    <location>
        <begin position="16"/>
        <end position="80"/>
    </location>
</feature>
<proteinExistence type="predicted"/>
<dbReference type="Gene3D" id="3.90.480.20">
    <property type="match status" value="1"/>
</dbReference>
<keyword evidence="2" id="KW-0349">Heme</keyword>
<keyword evidence="2" id="KW-0479">Metal-binding</keyword>
<keyword evidence="3" id="KW-0560">Oxidoreductase</keyword>
<evidence type="ECO:0000256" key="3">
    <source>
        <dbReference type="ARBA" id="ARBA00023002"/>
    </source>
</evidence>
<keyword evidence="1" id="KW-0411">Iron-sulfur</keyword>
<dbReference type="AlphaFoldDB" id="W8RTK2"/>
<dbReference type="PATRIC" id="fig|1294273.3.peg.2128"/>
<dbReference type="Pfam" id="PF03460">
    <property type="entry name" value="NIR_SIR_ferr"/>
    <property type="match status" value="1"/>
</dbReference>
<dbReference type="EMBL" id="CP004372">
    <property type="protein sequence ID" value="AHM04503.1"/>
    <property type="molecule type" value="Genomic_DNA"/>
</dbReference>
<keyword evidence="6" id="KW-1185">Reference proteome</keyword>
<dbReference type="SUPFAM" id="SSF55124">
    <property type="entry name" value="Nitrite/Sulfite reductase N-terminal domain-like"/>
    <property type="match status" value="1"/>
</dbReference>
<dbReference type="KEGG" id="red:roselon_02158"/>
<dbReference type="HOGENOM" id="CLU_986539_0_0_5"/>
<dbReference type="InterPro" id="IPR005117">
    <property type="entry name" value="NiRdtase/SiRdtase_haem-b_fer"/>
</dbReference>
<dbReference type="PANTHER" id="PTHR32439:SF9">
    <property type="entry name" value="BLR3264 PROTEIN"/>
    <property type="match status" value="1"/>
</dbReference>
<dbReference type="GO" id="GO:0016491">
    <property type="term" value="F:oxidoreductase activity"/>
    <property type="evidence" value="ECO:0007669"/>
    <property type="project" value="UniProtKB-KW"/>
</dbReference>
<organism evidence="5 6">
    <name type="scientific">Roseicyclus elongatus DSM 19469</name>
    <dbReference type="NCBI Taxonomy" id="1294273"/>
    <lineage>
        <taxon>Bacteria</taxon>
        <taxon>Pseudomonadati</taxon>
        <taxon>Pseudomonadota</taxon>
        <taxon>Alphaproteobacteria</taxon>
        <taxon>Rhodobacterales</taxon>
        <taxon>Roseobacteraceae</taxon>
        <taxon>Roseicyclus</taxon>
    </lineage>
</organism>
<protein>
    <submittedName>
        <fullName evidence="5">Cobalamin biosynthesis protein CobG</fullName>
    </submittedName>
</protein>
<dbReference type="PANTHER" id="PTHR32439">
    <property type="entry name" value="FERREDOXIN--NITRITE REDUCTASE, CHLOROPLASTIC"/>
    <property type="match status" value="1"/>
</dbReference>
<keyword evidence="1" id="KW-0004">4Fe-4S</keyword>
<dbReference type="Proteomes" id="UP000019593">
    <property type="component" value="Chromosome"/>
</dbReference>
<dbReference type="InterPro" id="IPR036136">
    <property type="entry name" value="Nit/Sulf_reduc_fer-like_dom_sf"/>
</dbReference>
<sequence>MSAPAIRGWCPGAHRPMASGDGLVVRVRPPRGEITPKQARGLADAADSFGNGLIDLTNRANLQLRGVRAEQHAALLGALGRLGLLDADPVAEGRMNIVADPFRAGGADDPQTRIVAALADGLRTADFAGLPSKFGFVVDTGPVRGLAAVSGDIRIEGHGPGILVRADGCATGRPVRDTDDAAALALALARWFLASGGVGADGRGRHGATPCVGHASAGGSGGGDVAQPCRAAPAAGPGAGRSARGRGLWSVDGVGSGGTRGPGRLRCPRAACHALAHGFPAR</sequence>
<evidence type="ECO:0000313" key="5">
    <source>
        <dbReference type="EMBL" id="AHM04503.1"/>
    </source>
</evidence>
<dbReference type="InterPro" id="IPR051329">
    <property type="entry name" value="NIR_SIR_4Fe-4S"/>
</dbReference>
<dbReference type="RefSeq" id="WP_245605323.1">
    <property type="nucleotide sequence ID" value="NZ_CP004372.1"/>
</dbReference>
<evidence type="ECO:0000256" key="1">
    <source>
        <dbReference type="ARBA" id="ARBA00022485"/>
    </source>
</evidence>
<evidence type="ECO:0000259" key="4">
    <source>
        <dbReference type="Pfam" id="PF03460"/>
    </source>
</evidence>
<reference evidence="5 6" key="1">
    <citation type="submission" date="2013-03" db="EMBL/GenBank/DDBJ databases">
        <authorList>
            <person name="Fiebig A."/>
            <person name="Goeker M."/>
            <person name="Klenk H.-P.P."/>
        </authorList>
    </citation>
    <scope>NUCLEOTIDE SEQUENCE [LARGE SCALE GENOMIC DNA]</scope>
    <source>
        <strain evidence="6">DSM 19469</strain>
    </source>
</reference>
<keyword evidence="2" id="KW-0408">Iron</keyword>
<evidence type="ECO:0000256" key="2">
    <source>
        <dbReference type="ARBA" id="ARBA00022617"/>
    </source>
</evidence>
<evidence type="ECO:0000313" key="6">
    <source>
        <dbReference type="Proteomes" id="UP000019593"/>
    </source>
</evidence>